<reference evidence="10 11" key="1">
    <citation type="submission" date="2018-09" db="EMBL/GenBank/DDBJ databases">
        <title>Acidovorax cavernicola nov. sp. isolated from Gruta de las Maravillas (Aracena, Spain).</title>
        <authorList>
            <person name="Jurado V."/>
            <person name="Gutierrez-Patricio S."/>
            <person name="Gonzalez-Pimentel J.L."/>
            <person name="Miller A.Z."/>
            <person name="Laiz L."/>
            <person name="Saiz-Jimenez C."/>
        </authorList>
    </citation>
    <scope>NUCLEOTIDE SEQUENCE [LARGE SCALE GENOMIC DNA]</scope>
    <source>
        <strain evidence="10 11">1011MAR4D40.2</strain>
    </source>
</reference>
<dbReference type="InterPro" id="IPR006218">
    <property type="entry name" value="DAHP1/KDSA"/>
</dbReference>
<evidence type="ECO:0000256" key="4">
    <source>
        <dbReference type="ARBA" id="ARBA00010499"/>
    </source>
</evidence>
<dbReference type="EMBL" id="QXMN01000005">
    <property type="protein sequence ID" value="RIX83276.1"/>
    <property type="molecule type" value="Genomic_DNA"/>
</dbReference>
<name>A0A9X8D7C3_9BURK</name>
<evidence type="ECO:0000256" key="1">
    <source>
        <dbReference type="ARBA" id="ARBA00004496"/>
    </source>
</evidence>
<evidence type="ECO:0000256" key="7">
    <source>
        <dbReference type="ARBA" id="ARBA00049112"/>
    </source>
</evidence>
<keyword evidence="11" id="KW-1185">Reference proteome</keyword>
<dbReference type="Pfam" id="PF00793">
    <property type="entry name" value="DAHP_synth_1"/>
    <property type="match status" value="1"/>
</dbReference>
<dbReference type="Proteomes" id="UP000265619">
    <property type="component" value="Unassembled WGS sequence"/>
</dbReference>
<comment type="subcellular location">
    <subcellularLocation>
        <location evidence="1 8">Cytoplasm</location>
    </subcellularLocation>
</comment>
<dbReference type="GO" id="GO:0005737">
    <property type="term" value="C:cytoplasm"/>
    <property type="evidence" value="ECO:0007669"/>
    <property type="project" value="UniProtKB-SubCell"/>
</dbReference>
<dbReference type="GO" id="GO:0008676">
    <property type="term" value="F:3-deoxy-8-phosphooctulonate synthase activity"/>
    <property type="evidence" value="ECO:0007669"/>
    <property type="project" value="UniProtKB-UniRule"/>
</dbReference>
<evidence type="ECO:0000259" key="9">
    <source>
        <dbReference type="Pfam" id="PF00793"/>
    </source>
</evidence>
<dbReference type="InterPro" id="IPR006269">
    <property type="entry name" value="KDO8P_synthase"/>
</dbReference>
<keyword evidence="8" id="KW-0448">Lipopolysaccharide biosynthesis</keyword>
<dbReference type="GO" id="GO:0019294">
    <property type="term" value="P:keto-3-deoxy-D-manno-octulosonic acid biosynthetic process"/>
    <property type="evidence" value="ECO:0007669"/>
    <property type="project" value="UniProtKB-UniRule"/>
</dbReference>
<dbReference type="HAMAP" id="MF_00056">
    <property type="entry name" value="KDO8P_synth"/>
    <property type="match status" value="1"/>
</dbReference>
<feature type="domain" description="DAHP synthetase I/KDSA" evidence="9">
    <location>
        <begin position="21"/>
        <end position="285"/>
    </location>
</feature>
<keyword evidence="5 8" id="KW-0963">Cytoplasm</keyword>
<comment type="catalytic activity">
    <reaction evidence="7 8">
        <text>D-arabinose 5-phosphate + phosphoenolpyruvate + H2O = 3-deoxy-alpha-D-manno-2-octulosonate-8-phosphate + phosphate</text>
        <dbReference type="Rhea" id="RHEA:14053"/>
        <dbReference type="ChEBI" id="CHEBI:15377"/>
        <dbReference type="ChEBI" id="CHEBI:43474"/>
        <dbReference type="ChEBI" id="CHEBI:57693"/>
        <dbReference type="ChEBI" id="CHEBI:58702"/>
        <dbReference type="ChEBI" id="CHEBI:85985"/>
        <dbReference type="EC" id="2.5.1.55"/>
    </reaction>
</comment>
<dbReference type="Gene3D" id="3.20.20.70">
    <property type="entry name" value="Aldolase class I"/>
    <property type="match status" value="1"/>
</dbReference>
<dbReference type="OrthoDB" id="9776934at2"/>
<dbReference type="NCBIfam" id="TIGR01362">
    <property type="entry name" value="KDO8P_synth"/>
    <property type="match status" value="1"/>
</dbReference>
<comment type="pathway">
    <text evidence="3 8">Carbohydrate biosynthesis; 3-deoxy-D-manno-octulosonate biosynthesis; 3-deoxy-D-manno-octulosonate from D-ribulose 5-phosphate: step 2/3.</text>
</comment>
<comment type="similarity">
    <text evidence="4 8">Belongs to the KdsA family.</text>
</comment>
<dbReference type="EC" id="2.5.1.55" evidence="8"/>
<dbReference type="SUPFAM" id="SSF51569">
    <property type="entry name" value="Aldolase"/>
    <property type="match status" value="1"/>
</dbReference>
<evidence type="ECO:0000256" key="3">
    <source>
        <dbReference type="ARBA" id="ARBA00004845"/>
    </source>
</evidence>
<sequence>MRATNTTQELFLTTVAINSEINVSNSGGFVLFGGVNVLESKDMALRAAEEYLRVTQKLGIPYVFKASFDKANRSSIHSFRGPGLEEGMKIFEAVKAAFGVPIITDVHEPWQAAPVAEVVDVLQLPAFLARQTDLVVAMAKTGKVINVKKPQFLSPSQVLNIVEKIREAGSSPVILCDRGTCFGYDNLVVDMLGFGAMKKVTGNLPVIFDVTHALQQREANAAVSGGRREQVAELARAGLAVGLAGLFLEAHPDPAQAKCDGPSALPLDQLEPFLTQLKALDDLVKSFAPLNIRA</sequence>
<comment type="pathway">
    <text evidence="2">Bacterial outer membrane biogenesis; lipopolysaccharide biosynthesis.</text>
</comment>
<dbReference type="PANTHER" id="PTHR21057">
    <property type="entry name" value="PHOSPHO-2-DEHYDRO-3-DEOXYHEPTONATE ALDOLASE"/>
    <property type="match status" value="1"/>
</dbReference>
<dbReference type="InterPro" id="IPR013785">
    <property type="entry name" value="Aldolase_TIM"/>
</dbReference>
<dbReference type="NCBIfam" id="NF003543">
    <property type="entry name" value="PRK05198.1"/>
    <property type="match status" value="1"/>
</dbReference>
<evidence type="ECO:0000313" key="10">
    <source>
        <dbReference type="EMBL" id="RIX83276.1"/>
    </source>
</evidence>
<evidence type="ECO:0000256" key="2">
    <source>
        <dbReference type="ARBA" id="ARBA00004756"/>
    </source>
</evidence>
<protein>
    <recommendedName>
        <fullName evidence="8">2-dehydro-3-deoxyphosphooctonate aldolase</fullName>
        <ecNumber evidence="8">2.5.1.55</ecNumber>
    </recommendedName>
    <alternativeName>
        <fullName evidence="8">3-deoxy-D-manno-octulosonic acid 8-phosphate synthase</fullName>
    </alternativeName>
    <alternativeName>
        <fullName evidence="8">KDO-8-phosphate synthase</fullName>
        <shortName evidence="8">KDO 8-P synthase</shortName>
        <shortName evidence="8">KDOPS</shortName>
    </alternativeName>
    <alternativeName>
        <fullName evidence="8">Phospho-2-dehydro-3-deoxyoctonate aldolase</fullName>
    </alternativeName>
</protein>
<organism evidence="10 11">
    <name type="scientific">Acidovorax cavernicola</name>
    <dbReference type="NCBI Taxonomy" id="1675792"/>
    <lineage>
        <taxon>Bacteria</taxon>
        <taxon>Pseudomonadati</taxon>
        <taxon>Pseudomonadota</taxon>
        <taxon>Betaproteobacteria</taxon>
        <taxon>Burkholderiales</taxon>
        <taxon>Comamonadaceae</taxon>
        <taxon>Acidovorax</taxon>
    </lineage>
</organism>
<gene>
    <name evidence="8" type="primary">kdsA</name>
    <name evidence="10" type="ORF">D3H34_07540</name>
</gene>
<evidence type="ECO:0000256" key="8">
    <source>
        <dbReference type="HAMAP-Rule" id="MF_00056"/>
    </source>
</evidence>
<dbReference type="AlphaFoldDB" id="A0A9X8D7C3"/>
<keyword evidence="6 8" id="KW-0808">Transferase</keyword>
<evidence type="ECO:0000256" key="5">
    <source>
        <dbReference type="ARBA" id="ARBA00022490"/>
    </source>
</evidence>
<accession>A0A9X8D7C3</accession>
<evidence type="ECO:0000313" key="11">
    <source>
        <dbReference type="Proteomes" id="UP000265619"/>
    </source>
</evidence>
<proteinExistence type="inferred from homology"/>
<comment type="caution">
    <text evidence="10">The sequence shown here is derived from an EMBL/GenBank/DDBJ whole genome shotgun (WGS) entry which is preliminary data.</text>
</comment>
<dbReference type="NCBIfam" id="NF009109">
    <property type="entry name" value="PRK12457.1"/>
    <property type="match status" value="1"/>
</dbReference>
<evidence type="ECO:0000256" key="6">
    <source>
        <dbReference type="ARBA" id="ARBA00022679"/>
    </source>
</evidence>